<evidence type="ECO:0000313" key="4">
    <source>
        <dbReference type="Proteomes" id="UP001165082"/>
    </source>
</evidence>
<dbReference type="Gene3D" id="3.30.420.40">
    <property type="match status" value="2"/>
</dbReference>
<keyword evidence="1" id="KW-0547">Nucleotide-binding</keyword>
<keyword evidence="4" id="KW-1185">Reference proteome</keyword>
<keyword evidence="2" id="KW-0067">ATP-binding</keyword>
<organism evidence="3 4">
    <name type="scientific">Triparma retinervis</name>
    <dbReference type="NCBI Taxonomy" id="2557542"/>
    <lineage>
        <taxon>Eukaryota</taxon>
        <taxon>Sar</taxon>
        <taxon>Stramenopiles</taxon>
        <taxon>Ochrophyta</taxon>
        <taxon>Bolidophyceae</taxon>
        <taxon>Parmales</taxon>
        <taxon>Triparmaceae</taxon>
        <taxon>Triparma</taxon>
    </lineage>
</organism>
<dbReference type="Pfam" id="PF00012">
    <property type="entry name" value="HSP70"/>
    <property type="match status" value="1"/>
</dbReference>
<dbReference type="OrthoDB" id="190842at2759"/>
<proteinExistence type="predicted"/>
<dbReference type="PANTHER" id="PTHR19375">
    <property type="entry name" value="HEAT SHOCK PROTEIN 70KDA"/>
    <property type="match status" value="1"/>
</dbReference>
<evidence type="ECO:0000256" key="2">
    <source>
        <dbReference type="ARBA" id="ARBA00022840"/>
    </source>
</evidence>
<dbReference type="GO" id="GO:0140662">
    <property type="term" value="F:ATP-dependent protein folding chaperone"/>
    <property type="evidence" value="ECO:0007669"/>
    <property type="project" value="InterPro"/>
</dbReference>
<name>A0A9W6ZSH3_9STRA</name>
<dbReference type="GO" id="GO:0005524">
    <property type="term" value="F:ATP binding"/>
    <property type="evidence" value="ECO:0007669"/>
    <property type="project" value="UniProtKB-KW"/>
</dbReference>
<dbReference type="InterPro" id="IPR013126">
    <property type="entry name" value="Hsp_70_fam"/>
</dbReference>
<sequence length="486" mass="49743">MSTVKLVNVGISLGSSYSRVSISSIIPASPSSFTFNSSVLSNDLGDRYTPMVVCEEDGGFVVGSAALKAAMRSKASSENKGSVLPASSIINNLNSKESDAFFAHLRDLAANASGLGLKSTDRLRVVLSVPDSTSESKISEIVKAVGSGFGKPSTILGVISESSAVCCAHGLTGSHDSKSPDTKTNWKTGVVLKWGTSGLTSTVVKRNGMSGAVSVVSTSSATDCGGEMFVDKMMDHCASQFKRKSGCDVWDSKKAIAKLRLAAETAVRTLARGSSASVEADGLMEGMDLRVAVSKPRWGMLAGSIVAKGKAAMEECLAKTGGKVDCVLISGAVLESPLAQEAVKEVFGEDVYRGATGVAVDEAVSVGCSLHCAMLVEAEQKGTTSLTETVKTVKDVNLGIAKVSGGKIEGEVLPVITPGSMVGVEITGTLGGIVKGGEVAVVNIGAGNSIVAKVGDCDEGSITVGLKLGEEGGLVVRVGDEIEMQC</sequence>
<accession>A0A9W6ZSH3</accession>
<dbReference type="SUPFAM" id="SSF53067">
    <property type="entry name" value="Actin-like ATPase domain"/>
    <property type="match status" value="2"/>
</dbReference>
<protein>
    <submittedName>
        <fullName evidence="3">Uncharacterized protein</fullName>
    </submittedName>
</protein>
<dbReference type="Gene3D" id="3.90.640.10">
    <property type="entry name" value="Actin, Chain A, domain 4"/>
    <property type="match status" value="1"/>
</dbReference>
<evidence type="ECO:0000313" key="3">
    <source>
        <dbReference type="EMBL" id="GMH57251.1"/>
    </source>
</evidence>
<dbReference type="AlphaFoldDB" id="A0A9W6ZSH3"/>
<comment type="caution">
    <text evidence="3">The sequence shown here is derived from an EMBL/GenBank/DDBJ whole genome shotgun (WGS) entry which is preliminary data.</text>
</comment>
<dbReference type="FunFam" id="3.90.640.10:FF:000003">
    <property type="entry name" value="Molecular chaperone DnaK"/>
    <property type="match status" value="1"/>
</dbReference>
<dbReference type="Proteomes" id="UP001165082">
    <property type="component" value="Unassembled WGS sequence"/>
</dbReference>
<evidence type="ECO:0000256" key="1">
    <source>
        <dbReference type="ARBA" id="ARBA00022741"/>
    </source>
</evidence>
<dbReference type="EMBL" id="BRXZ01000911">
    <property type="protein sequence ID" value="GMH57251.1"/>
    <property type="molecule type" value="Genomic_DNA"/>
</dbReference>
<reference evidence="3" key="1">
    <citation type="submission" date="2022-07" db="EMBL/GenBank/DDBJ databases">
        <title>Genome analysis of Parmales, a sister group of diatoms, reveals the evolutionary specialization of diatoms from phago-mixotrophs to photoautotrophs.</title>
        <authorList>
            <person name="Ban H."/>
            <person name="Sato S."/>
            <person name="Yoshikawa S."/>
            <person name="Kazumasa Y."/>
            <person name="Nakamura Y."/>
            <person name="Ichinomiya M."/>
            <person name="Saitoh K."/>
            <person name="Sato N."/>
            <person name="Blanc-Mathieu R."/>
            <person name="Endo H."/>
            <person name="Kuwata A."/>
            <person name="Ogata H."/>
        </authorList>
    </citation>
    <scope>NUCLEOTIDE SEQUENCE</scope>
</reference>
<gene>
    <name evidence="3" type="ORF">TrRE_jg2941</name>
</gene>
<dbReference type="InterPro" id="IPR043129">
    <property type="entry name" value="ATPase_NBD"/>
</dbReference>